<organism evidence="5 6">
    <name type="scientific">Caballeronia sordidicola</name>
    <name type="common">Burkholderia sordidicola</name>
    <dbReference type="NCBI Taxonomy" id="196367"/>
    <lineage>
        <taxon>Bacteria</taxon>
        <taxon>Pseudomonadati</taxon>
        <taxon>Pseudomonadota</taxon>
        <taxon>Betaproteobacteria</taxon>
        <taxon>Burkholderiales</taxon>
        <taxon>Burkholderiaceae</taxon>
        <taxon>Caballeronia</taxon>
    </lineage>
</organism>
<feature type="domain" description="HTH araC/xylS-type" evidence="4">
    <location>
        <begin position="79"/>
        <end position="177"/>
    </location>
</feature>
<evidence type="ECO:0000313" key="5">
    <source>
        <dbReference type="EMBL" id="OTP67412.1"/>
    </source>
</evidence>
<comment type="caution">
    <text evidence="5">The sequence shown here is derived from an EMBL/GenBank/DDBJ whole genome shotgun (WGS) entry which is preliminary data.</text>
</comment>
<dbReference type="GO" id="GO:0043565">
    <property type="term" value="F:sequence-specific DNA binding"/>
    <property type="evidence" value="ECO:0007669"/>
    <property type="project" value="InterPro"/>
</dbReference>
<sequence length="189" mass="20541">MSEFQSASDRELFDPAFSADSIMGKLAWTLLEANGLHGPFSGLYCESLAMAVLARAMELKSDGSEVGGSGAGLLPWRLRRTFEYMEENLSEPITLNDIAEHAGLSRMHFAAQFKRATGLSPHSFLTVKRLEMANAMLLDEEIPIVQIALSVGFHSQAHFTSVFRKSTGTTPAQWRKQAAHAGSPVATGV</sequence>
<dbReference type="PRINTS" id="PR00032">
    <property type="entry name" value="HTHARAC"/>
</dbReference>
<evidence type="ECO:0000256" key="1">
    <source>
        <dbReference type="ARBA" id="ARBA00023015"/>
    </source>
</evidence>
<protein>
    <submittedName>
        <fullName evidence="5">Transcriptional regulator, AraC family</fullName>
    </submittedName>
</protein>
<keyword evidence="3" id="KW-0804">Transcription</keyword>
<reference evidence="5 6" key="1">
    <citation type="submission" date="2017-03" db="EMBL/GenBank/DDBJ databases">
        <title>Genome analysis of strain PAMC 26510.</title>
        <authorList>
            <person name="Oh H.-M."/>
            <person name="Yang J.-A."/>
        </authorList>
    </citation>
    <scope>NUCLEOTIDE SEQUENCE [LARGE SCALE GENOMIC DNA]</scope>
    <source>
        <strain evidence="5 6">PAMC 26510</strain>
    </source>
</reference>
<dbReference type="Gene3D" id="1.10.10.60">
    <property type="entry name" value="Homeodomain-like"/>
    <property type="match status" value="2"/>
</dbReference>
<dbReference type="PROSITE" id="PS01124">
    <property type="entry name" value="HTH_ARAC_FAMILY_2"/>
    <property type="match status" value="1"/>
</dbReference>
<dbReference type="SMART" id="SM00342">
    <property type="entry name" value="HTH_ARAC"/>
    <property type="match status" value="1"/>
</dbReference>
<accession>A0A242M936</accession>
<name>A0A242M936_CABSO</name>
<dbReference type="GO" id="GO:0003700">
    <property type="term" value="F:DNA-binding transcription factor activity"/>
    <property type="evidence" value="ECO:0007669"/>
    <property type="project" value="InterPro"/>
</dbReference>
<evidence type="ECO:0000313" key="6">
    <source>
        <dbReference type="Proteomes" id="UP000194546"/>
    </source>
</evidence>
<dbReference type="InterPro" id="IPR020449">
    <property type="entry name" value="Tscrpt_reg_AraC-type_HTH"/>
</dbReference>
<dbReference type="Proteomes" id="UP000194546">
    <property type="component" value="Unassembled WGS sequence"/>
</dbReference>
<keyword evidence="1" id="KW-0805">Transcription regulation</keyword>
<dbReference type="EMBL" id="NBTY01000196">
    <property type="protein sequence ID" value="OTP67412.1"/>
    <property type="molecule type" value="Genomic_DNA"/>
</dbReference>
<keyword evidence="2" id="KW-0238">DNA-binding</keyword>
<dbReference type="InterPro" id="IPR050204">
    <property type="entry name" value="AraC_XylS_family_regulators"/>
</dbReference>
<evidence type="ECO:0000259" key="4">
    <source>
        <dbReference type="PROSITE" id="PS01124"/>
    </source>
</evidence>
<dbReference type="PANTHER" id="PTHR46796">
    <property type="entry name" value="HTH-TYPE TRANSCRIPTIONAL ACTIVATOR RHAS-RELATED"/>
    <property type="match status" value="1"/>
</dbReference>
<gene>
    <name evidence="5" type="ORF">PAMC26510_31245</name>
</gene>
<dbReference type="AlphaFoldDB" id="A0A242M936"/>
<evidence type="ECO:0000256" key="2">
    <source>
        <dbReference type="ARBA" id="ARBA00023125"/>
    </source>
</evidence>
<dbReference type="PANTHER" id="PTHR46796:SF14">
    <property type="entry name" value="TRANSCRIPTIONAL REGULATORY PROTEIN"/>
    <property type="match status" value="1"/>
</dbReference>
<proteinExistence type="predicted"/>
<dbReference type="Pfam" id="PF12833">
    <property type="entry name" value="HTH_18"/>
    <property type="match status" value="1"/>
</dbReference>
<dbReference type="InterPro" id="IPR009057">
    <property type="entry name" value="Homeodomain-like_sf"/>
</dbReference>
<dbReference type="SUPFAM" id="SSF46689">
    <property type="entry name" value="Homeodomain-like"/>
    <property type="match status" value="2"/>
</dbReference>
<dbReference type="InterPro" id="IPR018060">
    <property type="entry name" value="HTH_AraC"/>
</dbReference>
<evidence type="ECO:0000256" key="3">
    <source>
        <dbReference type="ARBA" id="ARBA00023163"/>
    </source>
</evidence>